<protein>
    <submittedName>
        <fullName evidence="1">Uncharacterized protein</fullName>
    </submittedName>
</protein>
<accession>A0ABM5KVM3</accession>
<evidence type="ECO:0000313" key="2">
    <source>
        <dbReference type="Proteomes" id="UP001652700"/>
    </source>
</evidence>
<proteinExistence type="predicted"/>
<evidence type="ECO:0000313" key="1">
    <source>
        <dbReference type="EnsemblMetazoa" id="XP_050514238.1"/>
    </source>
</evidence>
<sequence>MILQNKIEKEHNFKKHRNNFKTHYGHEDDIEHLHKYQNQINISSTFILRLSSKIKLQTVQDSIGGELKRIDLITRKDITNIKLSYGIDLKDGYMYNDDATGVYFWVECLQTHVQYYFTNNRAY</sequence>
<dbReference type="EnsemblMetazoa" id="XM_050658281.1">
    <property type="protein sequence ID" value="XP_050514238.1"/>
    <property type="gene ID" value="LOC126889725"/>
</dbReference>
<dbReference type="RefSeq" id="XP_050514238.1">
    <property type="nucleotide sequence ID" value="XM_050658281.1"/>
</dbReference>
<reference evidence="1" key="1">
    <citation type="submission" date="2025-05" db="UniProtKB">
        <authorList>
            <consortium name="EnsemblMetazoa"/>
        </authorList>
    </citation>
    <scope>IDENTIFICATION</scope>
</reference>
<dbReference type="Proteomes" id="UP001652700">
    <property type="component" value="Unplaced"/>
</dbReference>
<name>A0ABM5KVM3_DIAVI</name>
<organism evidence="1 2">
    <name type="scientific">Diabrotica virgifera virgifera</name>
    <name type="common">western corn rootworm</name>
    <dbReference type="NCBI Taxonomy" id="50390"/>
    <lineage>
        <taxon>Eukaryota</taxon>
        <taxon>Metazoa</taxon>
        <taxon>Ecdysozoa</taxon>
        <taxon>Arthropoda</taxon>
        <taxon>Hexapoda</taxon>
        <taxon>Insecta</taxon>
        <taxon>Pterygota</taxon>
        <taxon>Neoptera</taxon>
        <taxon>Endopterygota</taxon>
        <taxon>Coleoptera</taxon>
        <taxon>Polyphaga</taxon>
        <taxon>Cucujiformia</taxon>
        <taxon>Chrysomeloidea</taxon>
        <taxon>Chrysomelidae</taxon>
        <taxon>Galerucinae</taxon>
        <taxon>Diabroticina</taxon>
        <taxon>Diabroticites</taxon>
        <taxon>Diabrotica</taxon>
    </lineage>
</organism>
<keyword evidence="2" id="KW-1185">Reference proteome</keyword>
<dbReference type="GeneID" id="126889725"/>